<evidence type="ECO:0000256" key="1">
    <source>
        <dbReference type="SAM" id="Phobius"/>
    </source>
</evidence>
<dbReference type="AlphaFoldDB" id="A0A7S3VBW8"/>
<protein>
    <submittedName>
        <fullName evidence="3">Uncharacterized protein</fullName>
    </submittedName>
</protein>
<dbReference type="EMBL" id="HBIO01018835">
    <property type="protein sequence ID" value="CAE0469636.1"/>
    <property type="molecule type" value="Transcribed_RNA"/>
</dbReference>
<gene>
    <name evidence="3" type="ORF">CDEB00056_LOCUS14489</name>
</gene>
<accession>A0A7S3VBW8</accession>
<reference evidence="3" key="1">
    <citation type="submission" date="2021-01" db="EMBL/GenBank/DDBJ databases">
        <authorList>
            <person name="Corre E."/>
            <person name="Pelletier E."/>
            <person name="Niang G."/>
            <person name="Scheremetjew M."/>
            <person name="Finn R."/>
            <person name="Kale V."/>
            <person name="Holt S."/>
            <person name="Cochrane G."/>
            <person name="Meng A."/>
            <person name="Brown T."/>
            <person name="Cohen L."/>
        </authorList>
    </citation>
    <scope>NUCLEOTIDE SEQUENCE</scope>
    <source>
        <strain evidence="3">MM31A-1</strain>
    </source>
</reference>
<keyword evidence="1" id="KW-0472">Membrane</keyword>
<dbReference type="Pfam" id="PF07692">
    <property type="entry name" value="Fea1"/>
    <property type="match status" value="1"/>
</dbReference>
<name>A0A7S3VBW8_9STRA</name>
<keyword evidence="1" id="KW-0812">Transmembrane</keyword>
<proteinExistence type="predicted"/>
<sequence>MVRYLSLAIASLVASSNASNLRSPVIFQNVARNLSYEFIAGYGPDSSVTDHNAIDLDQKIIEAQVAKLTESSFDLAKKVYMEGGHSKSYAKLTITNGVSADCGDKTLVSGIDNSGVEVVGKVYKSSTSPASEVWVQYQTNDVQASYVGCQVGALAATGDHKTSGCFQPTGTLTGCGADIAYTHDNLLDTANGRTIRGFSTAVESKMLTCAKCPYDDAGYFNKYYGDAAYADKWITAALDGTKTGFTSGRGDADFSTYTLKGRGEAVKKGTAYMAVFMYVIREFEDALDDCTNSCIGCNDDPVHAWDEGVAFYSGSLELQDGLSSGKLLHQLADKRCKNFNTCADEANTMSNVNKQLLQLFNVGQGQLQAGLCDDARETTAKVVDLMYVPMIQGTQRYAYKVQNLSGGEKEKAEGAVFAAAVLPRVFAEDEAAAQTIYDSMKVGASATDHKKVKKAFESVYSALGIKCSDVGGLMDDGTSDYYKGAEPCSDGVSGGGVAGIIIGSVAGGVALVSVGYIFYMRSRERDGNPIFKAAGAERPV</sequence>
<organism evidence="3">
    <name type="scientific">Chaetoceros debilis</name>
    <dbReference type="NCBI Taxonomy" id="122233"/>
    <lineage>
        <taxon>Eukaryota</taxon>
        <taxon>Sar</taxon>
        <taxon>Stramenopiles</taxon>
        <taxon>Ochrophyta</taxon>
        <taxon>Bacillariophyta</taxon>
        <taxon>Coscinodiscophyceae</taxon>
        <taxon>Chaetocerotophycidae</taxon>
        <taxon>Chaetocerotales</taxon>
        <taxon>Chaetocerotaceae</taxon>
        <taxon>Chaetoceros</taxon>
    </lineage>
</organism>
<feature type="chain" id="PRO_5031203499" evidence="2">
    <location>
        <begin position="19"/>
        <end position="540"/>
    </location>
</feature>
<keyword evidence="1" id="KW-1133">Transmembrane helix</keyword>
<feature type="signal peptide" evidence="2">
    <location>
        <begin position="1"/>
        <end position="18"/>
    </location>
</feature>
<dbReference type="InterPro" id="IPR011643">
    <property type="entry name" value="HCR1"/>
</dbReference>
<keyword evidence="2" id="KW-0732">Signal</keyword>
<evidence type="ECO:0000313" key="3">
    <source>
        <dbReference type="EMBL" id="CAE0469636.1"/>
    </source>
</evidence>
<feature type="transmembrane region" description="Helical" evidence="1">
    <location>
        <begin position="497"/>
        <end position="519"/>
    </location>
</feature>
<evidence type="ECO:0000256" key="2">
    <source>
        <dbReference type="SAM" id="SignalP"/>
    </source>
</evidence>